<protein>
    <submittedName>
        <fullName evidence="4">Uncharacterized protein</fullName>
    </submittedName>
</protein>
<evidence type="ECO:0000313" key="3">
    <source>
        <dbReference type="Proteomes" id="UP000046395"/>
    </source>
</evidence>
<dbReference type="Proteomes" id="UP000046395">
    <property type="component" value="Unassembled WGS sequence"/>
</dbReference>
<reference evidence="4" key="1">
    <citation type="submission" date="2019-12" db="UniProtKB">
        <authorList>
            <consortium name="WormBaseParasite"/>
        </authorList>
    </citation>
    <scope>IDENTIFICATION</scope>
</reference>
<dbReference type="WBParaSite" id="TMUE_1000003340.1">
    <property type="protein sequence ID" value="TMUE_1000003340.1"/>
    <property type="gene ID" value="WBGene00290461"/>
</dbReference>
<keyword evidence="2" id="KW-0732">Signal</keyword>
<proteinExistence type="predicted"/>
<feature type="signal peptide" evidence="2">
    <location>
        <begin position="1"/>
        <end position="16"/>
    </location>
</feature>
<feature type="region of interest" description="Disordered" evidence="1">
    <location>
        <begin position="53"/>
        <end position="78"/>
    </location>
</feature>
<keyword evidence="3" id="KW-1185">Reference proteome</keyword>
<dbReference type="AlphaFoldDB" id="A0A5S6Q890"/>
<sequence length="117" mass="13307">MLLLFVLGAFVVLASSLPVDELKQQELREREIVVLRHSPTLVKRDTQGVVDGQGQIYEASRAPPDNQTGSKRAKRGLKRRLKKTWGKIRKGVKSGIKKLGKIWPKQPVPIFTYKRTF</sequence>
<accession>A0A5S6Q890</accession>
<name>A0A5S6Q890_TRIMR</name>
<organism evidence="3 4">
    <name type="scientific">Trichuris muris</name>
    <name type="common">Mouse whipworm</name>
    <dbReference type="NCBI Taxonomy" id="70415"/>
    <lineage>
        <taxon>Eukaryota</taxon>
        <taxon>Metazoa</taxon>
        <taxon>Ecdysozoa</taxon>
        <taxon>Nematoda</taxon>
        <taxon>Enoplea</taxon>
        <taxon>Dorylaimia</taxon>
        <taxon>Trichinellida</taxon>
        <taxon>Trichuridae</taxon>
        <taxon>Trichuris</taxon>
    </lineage>
</organism>
<evidence type="ECO:0000313" key="4">
    <source>
        <dbReference type="WBParaSite" id="TMUE_1000003340.1"/>
    </source>
</evidence>
<evidence type="ECO:0000256" key="2">
    <source>
        <dbReference type="SAM" id="SignalP"/>
    </source>
</evidence>
<evidence type="ECO:0000256" key="1">
    <source>
        <dbReference type="SAM" id="MobiDB-lite"/>
    </source>
</evidence>
<feature type="chain" id="PRO_5024467110" evidence="2">
    <location>
        <begin position="17"/>
        <end position="117"/>
    </location>
</feature>